<dbReference type="SUPFAM" id="SSF51726">
    <property type="entry name" value="UROD/MetE-like"/>
    <property type="match status" value="1"/>
</dbReference>
<evidence type="ECO:0000313" key="4">
    <source>
        <dbReference type="Proteomes" id="UP001500457"/>
    </source>
</evidence>
<dbReference type="EMBL" id="BAABHQ010000015">
    <property type="protein sequence ID" value="GAA4887349.1"/>
    <property type="molecule type" value="Genomic_DNA"/>
</dbReference>
<feature type="region of interest" description="Disordered" evidence="1">
    <location>
        <begin position="1"/>
        <end position="36"/>
    </location>
</feature>
<keyword evidence="4" id="KW-1185">Reference proteome</keyword>
<dbReference type="Proteomes" id="UP001500457">
    <property type="component" value="Unassembled WGS sequence"/>
</dbReference>
<name>A0ABP9EVL6_9PSEU</name>
<dbReference type="Pfam" id="PF01717">
    <property type="entry name" value="Meth_synt_2"/>
    <property type="match status" value="1"/>
</dbReference>
<evidence type="ECO:0000313" key="3">
    <source>
        <dbReference type="EMBL" id="GAA4887349.1"/>
    </source>
</evidence>
<protein>
    <submittedName>
        <fullName evidence="3">Methionine synthase</fullName>
    </submittedName>
</protein>
<proteinExistence type="predicted"/>
<reference evidence="4" key="1">
    <citation type="journal article" date="2019" name="Int. J. Syst. Evol. Microbiol.">
        <title>The Global Catalogue of Microorganisms (GCM) 10K type strain sequencing project: providing services to taxonomists for standard genome sequencing and annotation.</title>
        <authorList>
            <consortium name="The Broad Institute Genomics Platform"/>
            <consortium name="The Broad Institute Genome Sequencing Center for Infectious Disease"/>
            <person name="Wu L."/>
            <person name="Ma J."/>
        </authorList>
    </citation>
    <scope>NUCLEOTIDE SEQUENCE [LARGE SCALE GENOMIC DNA]</scope>
    <source>
        <strain evidence="4">JCM 17983</strain>
    </source>
</reference>
<dbReference type="Gene3D" id="3.20.20.210">
    <property type="match status" value="1"/>
</dbReference>
<organism evidence="3 4">
    <name type="scientific">Actinomycetospora straminea</name>
    <dbReference type="NCBI Taxonomy" id="663607"/>
    <lineage>
        <taxon>Bacteria</taxon>
        <taxon>Bacillati</taxon>
        <taxon>Actinomycetota</taxon>
        <taxon>Actinomycetes</taxon>
        <taxon>Pseudonocardiales</taxon>
        <taxon>Pseudonocardiaceae</taxon>
        <taxon>Actinomycetospora</taxon>
    </lineage>
</organism>
<evidence type="ECO:0000259" key="2">
    <source>
        <dbReference type="Pfam" id="PF01717"/>
    </source>
</evidence>
<comment type="caution">
    <text evidence="3">The sequence shown here is derived from an EMBL/GenBank/DDBJ whole genome shotgun (WGS) entry which is preliminary data.</text>
</comment>
<dbReference type="CDD" id="cd03310">
    <property type="entry name" value="CIMS_like"/>
    <property type="match status" value="1"/>
</dbReference>
<sequence>MGVSETSAPTDAVPAGGSREPQPGDRATGLGSWPGTDLHEAARTIVGELPGLPHVPELPARGVGADMVGRTAGLLVDLAVEVWPSGYRVARRAGGDHRRAVELLARDVDALDEALGEAGATPPAVKCQVAGPWTLAAGVELRSGHRVLTDRGALAEFAASLGEGLRTHVGELARRTQAPVVVQIDEPTLPAVLAGSLKTPSGYGTVGAVPGAEARALLEGAVTAARQAGAAEVVVHCCHPTPPLALLGATGPDAVAVDLGALGGADAPTEVLDALGELWEGGTELWLGIVPSTDPPAKPELGDLARPALDLADRLGVDRAHLADRAVVTPACGLAGASPGWARRATSTTVELARAFADPPDSW</sequence>
<dbReference type="InterPro" id="IPR002629">
    <property type="entry name" value="Met_Synth_C/arc"/>
</dbReference>
<accession>A0ABP9EVL6</accession>
<evidence type="ECO:0000256" key="1">
    <source>
        <dbReference type="SAM" id="MobiDB-lite"/>
    </source>
</evidence>
<dbReference type="InterPro" id="IPR038071">
    <property type="entry name" value="UROD/MetE-like_sf"/>
</dbReference>
<gene>
    <name evidence="3" type="ORF">GCM10023203_45260</name>
</gene>
<feature type="domain" description="Cobalamin-independent methionine synthase MetE C-terminal/archaeal" evidence="2">
    <location>
        <begin position="28"/>
        <end position="354"/>
    </location>
</feature>